<feature type="compositionally biased region" description="Pro residues" evidence="1">
    <location>
        <begin position="110"/>
        <end position="119"/>
    </location>
</feature>
<feature type="compositionally biased region" description="Low complexity" evidence="1">
    <location>
        <begin position="85"/>
        <end position="109"/>
    </location>
</feature>
<keyword evidence="2" id="KW-0472">Membrane</keyword>
<evidence type="ECO:0000256" key="1">
    <source>
        <dbReference type="SAM" id="MobiDB-lite"/>
    </source>
</evidence>
<dbReference type="KEGG" id="thao:NI17_003595"/>
<feature type="region of interest" description="Disordered" evidence="1">
    <location>
        <begin position="69"/>
        <end position="119"/>
    </location>
</feature>
<keyword evidence="2" id="KW-1133">Transmembrane helix</keyword>
<proteinExistence type="predicted"/>
<keyword evidence="2" id="KW-0812">Transmembrane</keyword>
<dbReference type="EMBL" id="CP063196">
    <property type="protein sequence ID" value="UOE20334.1"/>
    <property type="molecule type" value="Genomic_DNA"/>
</dbReference>
<name>A0AA97LYF2_9ACTN</name>
<gene>
    <name evidence="3" type="ORF">NI17_003595</name>
</gene>
<reference evidence="3" key="1">
    <citation type="submission" date="2020-10" db="EMBL/GenBank/DDBJ databases">
        <title>De novo genome project of the cellulose decomposer Thermobifida halotolerans type strain.</title>
        <authorList>
            <person name="Nagy I."/>
            <person name="Horvath B."/>
            <person name="Kukolya J."/>
            <person name="Nagy I."/>
            <person name="Orsini M."/>
        </authorList>
    </citation>
    <scope>NUCLEOTIDE SEQUENCE</scope>
    <source>
        <strain evidence="3">DSM 44931</strain>
    </source>
</reference>
<evidence type="ECO:0000313" key="3">
    <source>
        <dbReference type="EMBL" id="UOE20334.1"/>
    </source>
</evidence>
<feature type="transmembrane region" description="Helical" evidence="2">
    <location>
        <begin position="46"/>
        <end position="64"/>
    </location>
</feature>
<sequence length="119" mass="11566">MSDFPDVSGGPAAARLQGVLMITSVTAPVAAPLSGGASIAGAGRRAVFWGQAALTLLTVVGVVGRAKSRLRNPRTSGAALGGATGTLANRATSAPCSPSASRSPRCSPASPHPPSSCGT</sequence>
<organism evidence="3 4">
    <name type="scientific">Thermobifida halotolerans</name>
    <dbReference type="NCBI Taxonomy" id="483545"/>
    <lineage>
        <taxon>Bacteria</taxon>
        <taxon>Bacillati</taxon>
        <taxon>Actinomycetota</taxon>
        <taxon>Actinomycetes</taxon>
        <taxon>Streptosporangiales</taxon>
        <taxon>Nocardiopsidaceae</taxon>
        <taxon>Thermobifida</taxon>
    </lineage>
</organism>
<protein>
    <submittedName>
        <fullName evidence="3">Uncharacterized protein</fullName>
    </submittedName>
</protein>
<dbReference type="RefSeq" id="WP_147416881.1">
    <property type="nucleotide sequence ID" value="NZ_CP063196.1"/>
</dbReference>
<keyword evidence="4" id="KW-1185">Reference proteome</keyword>
<evidence type="ECO:0000313" key="4">
    <source>
        <dbReference type="Proteomes" id="UP000265719"/>
    </source>
</evidence>
<evidence type="ECO:0000256" key="2">
    <source>
        <dbReference type="SAM" id="Phobius"/>
    </source>
</evidence>
<dbReference type="Gene3D" id="1.20.1720.10">
    <property type="entry name" value="Multidrug resistance protein D"/>
    <property type="match status" value="1"/>
</dbReference>
<dbReference type="AlphaFoldDB" id="A0AA97LYF2"/>
<accession>A0AA97LYF2</accession>
<dbReference type="Proteomes" id="UP000265719">
    <property type="component" value="Chromosome"/>
</dbReference>